<dbReference type="GO" id="GO:0003700">
    <property type="term" value="F:DNA-binding transcription factor activity"/>
    <property type="evidence" value="ECO:0007669"/>
    <property type="project" value="TreeGrafter"/>
</dbReference>
<keyword evidence="2" id="KW-0539">Nucleus</keyword>
<evidence type="ECO:0000256" key="1">
    <source>
        <dbReference type="ARBA" id="ARBA00004123"/>
    </source>
</evidence>
<dbReference type="OrthoDB" id="3665507at2759"/>
<dbReference type="GO" id="GO:0000976">
    <property type="term" value="F:transcription cis-regulatory region binding"/>
    <property type="evidence" value="ECO:0007669"/>
    <property type="project" value="TreeGrafter"/>
</dbReference>
<protein>
    <submittedName>
        <fullName evidence="3">Uncharacterized protein</fullName>
    </submittedName>
</protein>
<dbReference type="EMBL" id="MU004247">
    <property type="protein sequence ID" value="KAF2663148.1"/>
    <property type="molecule type" value="Genomic_DNA"/>
</dbReference>
<dbReference type="Pfam" id="PF11951">
    <property type="entry name" value="Fungal_trans_2"/>
    <property type="match status" value="1"/>
</dbReference>
<organism evidence="3 4">
    <name type="scientific">Microthyrium microscopicum</name>
    <dbReference type="NCBI Taxonomy" id="703497"/>
    <lineage>
        <taxon>Eukaryota</taxon>
        <taxon>Fungi</taxon>
        <taxon>Dikarya</taxon>
        <taxon>Ascomycota</taxon>
        <taxon>Pezizomycotina</taxon>
        <taxon>Dothideomycetes</taxon>
        <taxon>Dothideomycetes incertae sedis</taxon>
        <taxon>Microthyriales</taxon>
        <taxon>Microthyriaceae</taxon>
        <taxon>Microthyrium</taxon>
    </lineage>
</organism>
<evidence type="ECO:0000313" key="4">
    <source>
        <dbReference type="Proteomes" id="UP000799302"/>
    </source>
</evidence>
<name>A0A6A6TWB2_9PEZI</name>
<dbReference type="InterPro" id="IPR021858">
    <property type="entry name" value="Fun_TF"/>
</dbReference>
<evidence type="ECO:0000313" key="3">
    <source>
        <dbReference type="EMBL" id="KAF2663148.1"/>
    </source>
</evidence>
<dbReference type="Proteomes" id="UP000799302">
    <property type="component" value="Unassembled WGS sequence"/>
</dbReference>
<sequence length="645" mass="73510">MLSMELPSSKRQTSDAYWNPGFSALEPDAALFDHRFALEPEENQWQHVTLHPPTAPIIPLTASNALAGPSQPRSARKRAYEEHDEYNDIDALQPYVQPVSDDTDWAVYFPNFHPSLPAIENRHIDTCTFIFNPFSEVSTERHKLTNSNSAEKPPIKVLVKGAVNSYLKFQAFGFGASRNPSSPTAKLQKISHNMQGSVAHAQTLYVPGLPPGFGKNFKLDATDNRLFDFYLKAMCSGRTLLHKTNGWQNDLAPMADCDEGMHHALLAFAAGYALDYQPNNTLRKRANEHYQRAVEIISEKLQDSSIREIGKEDTTVGALRLLWCDDIVQWEMRRDKSRTPRWFEAAQVAKSIMAVTDPGYRYWHPTRVQQSSARLSNANMLGFVDIMAHCVRPLNSRETESCHPWLLEGSEKECRRIYGGTGLSPKLLHMFGQITHICARMVDDPHSTILPLGAKELERKLNRLHQWSEISEGHASLEALLQSCHLDDDGFITTAEEATELGGQAWIQTARLYQRFRFFRYPRSDSSTEEPLSLLRRILERLPCSGPLFTSQSPFFPVFMMGLASTKQEDRAVARKWFETVTSMAGARSNVPPIWRVLQETWQWMDSELIEYDENINDKPIGERLPWWELLVERFMSREGILSIV</sequence>
<gene>
    <name evidence="3" type="ORF">BT63DRAFT_461526</name>
</gene>
<dbReference type="AlphaFoldDB" id="A0A6A6TWB2"/>
<dbReference type="PANTHER" id="PTHR37534:SF7">
    <property type="entry name" value="TRANSCRIPTIONAL ACTIVATOR PROTEIN UGA3"/>
    <property type="match status" value="1"/>
</dbReference>
<accession>A0A6A6TWB2</accession>
<comment type="subcellular location">
    <subcellularLocation>
        <location evidence="1">Nucleus</location>
    </subcellularLocation>
</comment>
<evidence type="ECO:0000256" key="2">
    <source>
        <dbReference type="ARBA" id="ARBA00023242"/>
    </source>
</evidence>
<keyword evidence="4" id="KW-1185">Reference proteome</keyword>
<dbReference type="GO" id="GO:0045944">
    <property type="term" value="P:positive regulation of transcription by RNA polymerase II"/>
    <property type="evidence" value="ECO:0007669"/>
    <property type="project" value="TreeGrafter"/>
</dbReference>
<reference evidence="3" key="1">
    <citation type="journal article" date="2020" name="Stud. Mycol.">
        <title>101 Dothideomycetes genomes: a test case for predicting lifestyles and emergence of pathogens.</title>
        <authorList>
            <person name="Haridas S."/>
            <person name="Albert R."/>
            <person name="Binder M."/>
            <person name="Bloem J."/>
            <person name="Labutti K."/>
            <person name="Salamov A."/>
            <person name="Andreopoulos B."/>
            <person name="Baker S."/>
            <person name="Barry K."/>
            <person name="Bills G."/>
            <person name="Bluhm B."/>
            <person name="Cannon C."/>
            <person name="Castanera R."/>
            <person name="Culley D."/>
            <person name="Daum C."/>
            <person name="Ezra D."/>
            <person name="Gonzalez J."/>
            <person name="Henrissat B."/>
            <person name="Kuo A."/>
            <person name="Liang C."/>
            <person name="Lipzen A."/>
            <person name="Lutzoni F."/>
            <person name="Magnuson J."/>
            <person name="Mondo S."/>
            <person name="Nolan M."/>
            <person name="Ohm R."/>
            <person name="Pangilinan J."/>
            <person name="Park H.-J."/>
            <person name="Ramirez L."/>
            <person name="Alfaro M."/>
            <person name="Sun H."/>
            <person name="Tritt A."/>
            <person name="Yoshinaga Y."/>
            <person name="Zwiers L.-H."/>
            <person name="Turgeon B."/>
            <person name="Goodwin S."/>
            <person name="Spatafora J."/>
            <person name="Crous P."/>
            <person name="Grigoriev I."/>
        </authorList>
    </citation>
    <scope>NUCLEOTIDE SEQUENCE</scope>
    <source>
        <strain evidence="3">CBS 115976</strain>
    </source>
</reference>
<proteinExistence type="predicted"/>
<dbReference type="PANTHER" id="PTHR37534">
    <property type="entry name" value="TRANSCRIPTIONAL ACTIVATOR PROTEIN UGA3"/>
    <property type="match status" value="1"/>
</dbReference>
<dbReference type="GO" id="GO:0005634">
    <property type="term" value="C:nucleus"/>
    <property type="evidence" value="ECO:0007669"/>
    <property type="project" value="UniProtKB-SubCell"/>
</dbReference>